<evidence type="ECO:0000256" key="1">
    <source>
        <dbReference type="SAM" id="Phobius"/>
    </source>
</evidence>
<dbReference type="KEGG" id="mflg:ABS361_21735"/>
<dbReference type="AlphaFoldDB" id="A0AAU7X9S1"/>
<dbReference type="RefSeq" id="WP_407049682.1">
    <property type="nucleotide sequence ID" value="NZ_CP158568.1"/>
</dbReference>
<dbReference type="SUPFAM" id="SSF103481">
    <property type="entry name" value="Multidrug resistance efflux transporter EmrE"/>
    <property type="match status" value="2"/>
</dbReference>
<evidence type="ECO:0000313" key="3">
    <source>
        <dbReference type="EMBL" id="XBY44590.1"/>
    </source>
</evidence>
<dbReference type="GO" id="GO:0016020">
    <property type="term" value="C:membrane"/>
    <property type="evidence" value="ECO:0007669"/>
    <property type="project" value="InterPro"/>
</dbReference>
<dbReference type="Gene3D" id="1.10.3730.20">
    <property type="match status" value="1"/>
</dbReference>
<organism evidence="3">
    <name type="scientific">Methyloraptor flagellatus</name>
    <dbReference type="NCBI Taxonomy" id="3162530"/>
    <lineage>
        <taxon>Bacteria</taxon>
        <taxon>Pseudomonadati</taxon>
        <taxon>Pseudomonadota</taxon>
        <taxon>Alphaproteobacteria</taxon>
        <taxon>Hyphomicrobiales</taxon>
        <taxon>Ancalomicrobiaceae</taxon>
        <taxon>Methyloraptor</taxon>
    </lineage>
</organism>
<reference evidence="3" key="1">
    <citation type="submission" date="2024-06" db="EMBL/GenBank/DDBJ databases">
        <title>Methylostella associata gen. nov., sp. nov., a novel Ancalomicrobiaceae-affiliated facultatively methylotrophic bacteria that feed on methanotrophs of the genus Methylococcus.</title>
        <authorList>
            <person name="Saltykova V."/>
            <person name="Danilova O.V."/>
            <person name="Oshkin I.Y."/>
            <person name="Belova S.E."/>
            <person name="Pimenov N.V."/>
            <person name="Dedysh S.N."/>
        </authorList>
    </citation>
    <scope>NUCLEOTIDE SEQUENCE</scope>
    <source>
        <strain evidence="3">S20</strain>
    </source>
</reference>
<feature type="domain" description="EamA" evidence="2">
    <location>
        <begin position="164"/>
        <end position="290"/>
    </location>
</feature>
<feature type="transmembrane region" description="Helical" evidence="1">
    <location>
        <begin position="221"/>
        <end position="244"/>
    </location>
</feature>
<protein>
    <submittedName>
        <fullName evidence="3">DMT family transporter</fullName>
    </submittedName>
</protein>
<dbReference type="InterPro" id="IPR000620">
    <property type="entry name" value="EamA_dom"/>
</dbReference>
<proteinExistence type="predicted"/>
<keyword evidence="1" id="KW-0812">Transmembrane</keyword>
<feature type="transmembrane region" description="Helical" evidence="1">
    <location>
        <begin position="141"/>
        <end position="158"/>
    </location>
</feature>
<feature type="transmembrane region" description="Helical" evidence="1">
    <location>
        <begin position="110"/>
        <end position="129"/>
    </location>
</feature>
<feature type="transmembrane region" description="Helical" evidence="1">
    <location>
        <begin position="193"/>
        <end position="215"/>
    </location>
</feature>
<dbReference type="EMBL" id="CP158568">
    <property type="protein sequence ID" value="XBY44590.1"/>
    <property type="molecule type" value="Genomic_DNA"/>
</dbReference>
<dbReference type="PANTHER" id="PTHR22911:SF103">
    <property type="entry name" value="BLR2811 PROTEIN"/>
    <property type="match status" value="1"/>
</dbReference>
<feature type="domain" description="EamA" evidence="2">
    <location>
        <begin position="23"/>
        <end position="155"/>
    </location>
</feature>
<feature type="transmembrane region" description="Helical" evidence="1">
    <location>
        <begin position="56"/>
        <end position="73"/>
    </location>
</feature>
<dbReference type="Pfam" id="PF00892">
    <property type="entry name" value="EamA"/>
    <property type="match status" value="2"/>
</dbReference>
<accession>A0AAU7X9S1</accession>
<feature type="transmembrane region" description="Helical" evidence="1">
    <location>
        <begin position="164"/>
        <end position="181"/>
    </location>
</feature>
<feature type="transmembrane region" description="Helical" evidence="1">
    <location>
        <begin position="85"/>
        <end position="104"/>
    </location>
</feature>
<feature type="transmembrane region" description="Helical" evidence="1">
    <location>
        <begin position="23"/>
        <end position="44"/>
    </location>
</feature>
<dbReference type="InterPro" id="IPR037185">
    <property type="entry name" value="EmrE-like"/>
</dbReference>
<evidence type="ECO:0000259" key="2">
    <source>
        <dbReference type="Pfam" id="PF00892"/>
    </source>
</evidence>
<keyword evidence="1" id="KW-0472">Membrane</keyword>
<feature type="transmembrane region" description="Helical" evidence="1">
    <location>
        <begin position="277"/>
        <end position="296"/>
    </location>
</feature>
<gene>
    <name evidence="3" type="ORF">ABS361_21735</name>
</gene>
<name>A0AAU7X9S1_9HYPH</name>
<feature type="transmembrane region" description="Helical" evidence="1">
    <location>
        <begin position="251"/>
        <end position="271"/>
    </location>
</feature>
<dbReference type="PANTHER" id="PTHR22911">
    <property type="entry name" value="ACYL-MALONYL CONDENSING ENZYME-RELATED"/>
    <property type="match status" value="1"/>
</dbReference>
<keyword evidence="1" id="KW-1133">Transmembrane helix</keyword>
<sequence length="309" mass="33607">MASLDVTEAVPERPRARNLRLEGIGLICLALFLFSLLDTSAKWLTRHDLPPIQVTFVRYGMAFLVAGLVFNPVRAPHAWRMSRPWLQVFRAAVLFGSTIFNFLALRKLQLAETMSITFATPFLIALVAGRLLGETVGLKRWAAIVVGFLGVLVVTRPGGGFDPAMLWTFAAVLCYAAYAITTRMLSGVDSSASMLIFSALMPVVAMAPFLPGFWVWPSSGFAWAVLLDTGVLGAVGHFFLIMAYARAPASVIAPFTYTQIVWMVLFGYLVFGDVPGLATLAGASIVIASGLYLLYCERAERQAARRSAS</sequence>